<protein>
    <submittedName>
        <fullName evidence="3">Uncharacterized protein</fullName>
    </submittedName>
</protein>
<name>A0A852R5U1_9MICO</name>
<evidence type="ECO:0000256" key="2">
    <source>
        <dbReference type="SAM" id="Phobius"/>
    </source>
</evidence>
<keyword evidence="4" id="KW-1185">Reference proteome</keyword>
<organism evidence="3 4">
    <name type="scientific">Leucobacter aridicollis</name>
    <dbReference type="NCBI Taxonomy" id="283878"/>
    <lineage>
        <taxon>Bacteria</taxon>
        <taxon>Bacillati</taxon>
        <taxon>Actinomycetota</taxon>
        <taxon>Actinomycetes</taxon>
        <taxon>Micrococcales</taxon>
        <taxon>Microbacteriaceae</taxon>
        <taxon>Leucobacter</taxon>
    </lineage>
</organism>
<dbReference type="RefSeq" id="WP_185987877.1">
    <property type="nucleotide sequence ID" value="NZ_BAAALZ010000006.1"/>
</dbReference>
<feature type="compositionally biased region" description="Low complexity" evidence="1">
    <location>
        <begin position="49"/>
        <end position="60"/>
    </location>
</feature>
<keyword evidence="2" id="KW-0812">Transmembrane</keyword>
<feature type="transmembrane region" description="Helical" evidence="2">
    <location>
        <begin position="161"/>
        <end position="184"/>
    </location>
</feature>
<keyword evidence="2" id="KW-1133">Transmembrane helix</keyword>
<dbReference type="AlphaFoldDB" id="A0A852R5U1"/>
<reference evidence="3 4" key="1">
    <citation type="submission" date="2020-07" db="EMBL/GenBank/DDBJ databases">
        <title>Sequencing the genomes of 1000 actinobacteria strains.</title>
        <authorList>
            <person name="Klenk H.-P."/>
        </authorList>
    </citation>
    <scope>NUCLEOTIDE SEQUENCE [LARGE SCALE GENOMIC DNA]</scope>
    <source>
        <strain evidence="3 4">DSM 17380</strain>
    </source>
</reference>
<sequence>MTGAPGGTADDTERTEPVTADPATSVPSSAAGEDETSGSHGALHRRGTTGRAGAARALPGAPVPEPVEEPSPELLAQMFKPPIDARRRAPASPFPVVEEERPREGVRSSLPVMYGRRGEKPGAPASDNALSTVIGDPPTGYALPAAARSDLPTLTTMNRRFGILAFGGGAAVSILAVAGVWWIATALL</sequence>
<comment type="caution">
    <text evidence="3">The sequence shown here is derived from an EMBL/GenBank/DDBJ whole genome shotgun (WGS) entry which is preliminary data.</text>
</comment>
<dbReference type="Proteomes" id="UP000586095">
    <property type="component" value="Unassembled WGS sequence"/>
</dbReference>
<proteinExistence type="predicted"/>
<feature type="region of interest" description="Disordered" evidence="1">
    <location>
        <begin position="1"/>
        <end position="106"/>
    </location>
</feature>
<evidence type="ECO:0000313" key="4">
    <source>
        <dbReference type="Proteomes" id="UP000586095"/>
    </source>
</evidence>
<evidence type="ECO:0000256" key="1">
    <source>
        <dbReference type="SAM" id="MobiDB-lite"/>
    </source>
</evidence>
<keyword evidence="2" id="KW-0472">Membrane</keyword>
<dbReference type="EMBL" id="JACCBD010000001">
    <property type="protein sequence ID" value="NYD28187.1"/>
    <property type="molecule type" value="Genomic_DNA"/>
</dbReference>
<accession>A0A852R5U1</accession>
<evidence type="ECO:0000313" key="3">
    <source>
        <dbReference type="EMBL" id="NYD28187.1"/>
    </source>
</evidence>
<gene>
    <name evidence="3" type="ORF">BJ960_002990</name>
</gene>